<feature type="region of interest" description="Disordered" evidence="1">
    <location>
        <begin position="13"/>
        <end position="33"/>
    </location>
</feature>
<dbReference type="GeneTree" id="ENSGT00940000158009"/>
<evidence type="ECO:0000313" key="3">
    <source>
        <dbReference type="Proteomes" id="UP000472263"/>
    </source>
</evidence>
<evidence type="ECO:0000256" key="1">
    <source>
        <dbReference type="SAM" id="MobiDB-lite"/>
    </source>
</evidence>
<organism evidence="2 3">
    <name type="scientific">Myripristis murdjan</name>
    <name type="common">pinecone soldierfish</name>
    <dbReference type="NCBI Taxonomy" id="586833"/>
    <lineage>
        <taxon>Eukaryota</taxon>
        <taxon>Metazoa</taxon>
        <taxon>Chordata</taxon>
        <taxon>Craniata</taxon>
        <taxon>Vertebrata</taxon>
        <taxon>Euteleostomi</taxon>
        <taxon>Actinopterygii</taxon>
        <taxon>Neopterygii</taxon>
        <taxon>Teleostei</taxon>
        <taxon>Neoteleostei</taxon>
        <taxon>Acanthomorphata</taxon>
        <taxon>Holocentriformes</taxon>
        <taxon>Holocentridae</taxon>
        <taxon>Myripristis</taxon>
    </lineage>
</organism>
<dbReference type="AlphaFoldDB" id="A0A667Z007"/>
<dbReference type="SUPFAM" id="SSF52047">
    <property type="entry name" value="RNI-like"/>
    <property type="match status" value="1"/>
</dbReference>
<keyword evidence="3" id="KW-1185">Reference proteome</keyword>
<dbReference type="GO" id="GO:0031146">
    <property type="term" value="P:SCF-dependent proteasomal ubiquitin-dependent protein catabolic process"/>
    <property type="evidence" value="ECO:0007669"/>
    <property type="project" value="TreeGrafter"/>
</dbReference>
<dbReference type="Ensembl" id="ENSMMDT00005027207.1">
    <property type="protein sequence ID" value="ENSMMDP00005026651.1"/>
    <property type="gene ID" value="ENSMMDG00005012718.1"/>
</dbReference>
<dbReference type="PANTHER" id="PTHR13318">
    <property type="entry name" value="PARTNER OF PAIRED, ISOFORM B-RELATED"/>
    <property type="match status" value="1"/>
</dbReference>
<accession>A0A667Z007</accession>
<dbReference type="InterPro" id="IPR006553">
    <property type="entry name" value="Leu-rich_rpt_Cys-con_subtyp"/>
</dbReference>
<dbReference type="InParanoid" id="A0A667Z007"/>
<evidence type="ECO:0000313" key="2">
    <source>
        <dbReference type="Ensembl" id="ENSMMDP00005026651.1"/>
    </source>
</evidence>
<reference evidence="2" key="1">
    <citation type="submission" date="2019-06" db="EMBL/GenBank/DDBJ databases">
        <authorList>
            <consortium name="Wellcome Sanger Institute Data Sharing"/>
        </authorList>
    </citation>
    <scope>NUCLEOTIDE SEQUENCE [LARGE SCALE GENOMIC DNA]</scope>
</reference>
<dbReference type="Proteomes" id="UP000472263">
    <property type="component" value="Chromosome 17"/>
</dbReference>
<name>A0A667Z007_9TELE</name>
<protein>
    <submittedName>
        <fullName evidence="2">F-box and leucine-rich repeat protein 7</fullName>
    </submittedName>
</protein>
<dbReference type="Gene3D" id="3.80.10.10">
    <property type="entry name" value="Ribonuclease Inhibitor"/>
    <property type="match status" value="1"/>
</dbReference>
<reference evidence="2" key="3">
    <citation type="submission" date="2025-09" db="UniProtKB">
        <authorList>
            <consortium name="Ensembl"/>
        </authorList>
    </citation>
    <scope>IDENTIFICATION</scope>
</reference>
<proteinExistence type="predicted"/>
<reference evidence="2" key="2">
    <citation type="submission" date="2025-08" db="UniProtKB">
        <authorList>
            <consortium name="Ensembl"/>
        </authorList>
    </citation>
    <scope>IDENTIFICATION</scope>
</reference>
<dbReference type="InterPro" id="IPR032675">
    <property type="entry name" value="LRR_dom_sf"/>
</dbReference>
<dbReference type="GO" id="GO:0019005">
    <property type="term" value="C:SCF ubiquitin ligase complex"/>
    <property type="evidence" value="ECO:0007669"/>
    <property type="project" value="TreeGrafter"/>
</dbReference>
<dbReference type="SMART" id="SM00367">
    <property type="entry name" value="LRR_CC"/>
    <property type="match status" value="3"/>
</dbReference>
<sequence>AVCRCWCQPAWDPSAVSRTEPGRPDPTNLSPGPTLSNLSLHVLSVASRLSQSDVASDLPPVPGQLLSTHHPDTSHCFALEDEGLHTIAASCPRLSRLYLCRCVRPTGEGTRRLVPRCSSLHIAKLEGSLQCLSTAAASLTLALCCQVLRAAGCLNARGREGLSDRGLEHLAESCAKLKCLDVGKCLLVSDATLEFLALNLQPEGLRHKSCESISGRGLQMSTCRILIMWENVNLHSIRRMCSCCITST</sequence>